<sequence length="194" mass="21138">MSLDLDLKLDFVKVRLAGDHGIGKTSLMTRFLDDSFQPTQVTIDQEVKFKTCTALGETFKVQLIDTAGQERFRTVTSSYYRGANGVLLTFDITSKESFDDLQEWAVSTEEAKAYAEKLGASYVETSAKEGKGVQEAFDLLLTQIVEKVPEAGRGTAGAVGKGKTAKSSSSSRKGVVDLNDDGEKKKKKKGCTLF</sequence>
<feature type="region of interest" description="Disordered" evidence="5">
    <location>
        <begin position="152"/>
        <end position="194"/>
    </location>
</feature>
<dbReference type="InterPro" id="IPR005225">
    <property type="entry name" value="Small_GTP-bd"/>
</dbReference>
<dbReference type="InterPro" id="IPR027417">
    <property type="entry name" value="P-loop_NTPase"/>
</dbReference>
<dbReference type="SMART" id="SM00174">
    <property type="entry name" value="RHO"/>
    <property type="match status" value="1"/>
</dbReference>
<dbReference type="SMART" id="SM00173">
    <property type="entry name" value="RAS"/>
    <property type="match status" value="1"/>
</dbReference>
<dbReference type="FunFam" id="3.40.50.300:FF:001447">
    <property type="entry name" value="Ras-related protein Rab-1B"/>
    <property type="match status" value="1"/>
</dbReference>
<feature type="compositionally biased region" description="Low complexity" evidence="5">
    <location>
        <begin position="161"/>
        <end position="173"/>
    </location>
</feature>
<name>L8HCN9_ACACF</name>
<feature type="compositionally biased region" description="Basic residues" evidence="5">
    <location>
        <begin position="185"/>
        <end position="194"/>
    </location>
</feature>
<evidence type="ECO:0000313" key="6">
    <source>
        <dbReference type="EMBL" id="ELR23002.1"/>
    </source>
</evidence>
<dbReference type="PANTHER" id="PTHR47977">
    <property type="entry name" value="RAS-RELATED PROTEIN RAB"/>
    <property type="match status" value="1"/>
</dbReference>
<keyword evidence="7" id="KW-1185">Reference proteome</keyword>
<dbReference type="KEGG" id="acan:ACA1_360170"/>
<dbReference type="RefSeq" id="XP_004352479.1">
    <property type="nucleotide sequence ID" value="XM_004352427.1"/>
</dbReference>
<dbReference type="STRING" id="1257118.L8HCN9"/>
<evidence type="ECO:0000256" key="3">
    <source>
        <dbReference type="ARBA" id="ARBA00023134"/>
    </source>
</evidence>
<dbReference type="InterPro" id="IPR050227">
    <property type="entry name" value="Rab"/>
</dbReference>
<dbReference type="PROSITE" id="PS51419">
    <property type="entry name" value="RAB"/>
    <property type="match status" value="1"/>
</dbReference>
<dbReference type="OrthoDB" id="9989112at2759"/>
<comment type="similarity">
    <text evidence="1">Belongs to the small GTPase superfamily. Rab family.</text>
</comment>
<evidence type="ECO:0000256" key="4">
    <source>
        <dbReference type="ARBA" id="ARBA00023288"/>
    </source>
</evidence>
<evidence type="ECO:0000256" key="5">
    <source>
        <dbReference type="SAM" id="MobiDB-lite"/>
    </source>
</evidence>
<dbReference type="PRINTS" id="PR00449">
    <property type="entry name" value="RASTRNSFRMNG"/>
</dbReference>
<dbReference type="SUPFAM" id="SSF52540">
    <property type="entry name" value="P-loop containing nucleoside triphosphate hydrolases"/>
    <property type="match status" value="1"/>
</dbReference>
<organism evidence="6 7">
    <name type="scientific">Acanthamoeba castellanii (strain ATCC 30010 / Neff)</name>
    <dbReference type="NCBI Taxonomy" id="1257118"/>
    <lineage>
        <taxon>Eukaryota</taxon>
        <taxon>Amoebozoa</taxon>
        <taxon>Discosea</taxon>
        <taxon>Longamoebia</taxon>
        <taxon>Centramoebida</taxon>
        <taxon>Acanthamoebidae</taxon>
        <taxon>Acanthamoeba</taxon>
    </lineage>
</organism>
<dbReference type="VEuPathDB" id="AmoebaDB:ACA1_360170"/>
<dbReference type="CDD" id="cd00154">
    <property type="entry name" value="Rab"/>
    <property type="match status" value="1"/>
</dbReference>
<evidence type="ECO:0000313" key="7">
    <source>
        <dbReference type="Proteomes" id="UP000011083"/>
    </source>
</evidence>
<evidence type="ECO:0000256" key="1">
    <source>
        <dbReference type="ARBA" id="ARBA00006270"/>
    </source>
</evidence>
<evidence type="ECO:0000256" key="2">
    <source>
        <dbReference type="ARBA" id="ARBA00022741"/>
    </source>
</evidence>
<keyword evidence="4" id="KW-0449">Lipoprotein</keyword>
<gene>
    <name evidence="6" type="ORF">ACA1_360170</name>
</gene>
<dbReference type="GO" id="GO:0005525">
    <property type="term" value="F:GTP binding"/>
    <property type="evidence" value="ECO:0007669"/>
    <property type="project" value="UniProtKB-KW"/>
</dbReference>
<dbReference type="PROSITE" id="PS51421">
    <property type="entry name" value="RAS"/>
    <property type="match status" value="1"/>
</dbReference>
<dbReference type="EMBL" id="KB007867">
    <property type="protein sequence ID" value="ELR23002.1"/>
    <property type="molecule type" value="Genomic_DNA"/>
</dbReference>
<dbReference type="SMART" id="SM00175">
    <property type="entry name" value="RAB"/>
    <property type="match status" value="1"/>
</dbReference>
<proteinExistence type="inferred from homology"/>
<protein>
    <submittedName>
        <fullName evidence="6">Ras subfamily protein</fullName>
    </submittedName>
</protein>
<dbReference type="Gene3D" id="3.40.50.300">
    <property type="entry name" value="P-loop containing nucleotide triphosphate hydrolases"/>
    <property type="match status" value="2"/>
</dbReference>
<dbReference type="AlphaFoldDB" id="L8HCN9"/>
<accession>L8HCN9</accession>
<keyword evidence="3" id="KW-0342">GTP-binding</keyword>
<dbReference type="InterPro" id="IPR001806">
    <property type="entry name" value="Small_GTPase"/>
</dbReference>
<reference evidence="6 7" key="1">
    <citation type="journal article" date="2013" name="Genome Biol.">
        <title>Genome of Acanthamoeba castellanii highlights extensive lateral gene transfer and early evolution of tyrosine kinase signaling.</title>
        <authorList>
            <person name="Clarke M."/>
            <person name="Lohan A.J."/>
            <person name="Liu B."/>
            <person name="Lagkouvardos I."/>
            <person name="Roy S."/>
            <person name="Zafar N."/>
            <person name="Bertelli C."/>
            <person name="Schilde C."/>
            <person name="Kianianmomeni A."/>
            <person name="Burglin T.R."/>
            <person name="Frech C."/>
            <person name="Turcotte B."/>
            <person name="Kopec K.O."/>
            <person name="Synnott J.M."/>
            <person name="Choo C."/>
            <person name="Paponov I."/>
            <person name="Finkler A."/>
            <person name="Soon Heng Tan C."/>
            <person name="Hutchins A.P."/>
            <person name="Weinmeier T."/>
            <person name="Rattei T."/>
            <person name="Chu J.S."/>
            <person name="Gimenez G."/>
            <person name="Irimia M."/>
            <person name="Rigden D.J."/>
            <person name="Fitzpatrick D.A."/>
            <person name="Lorenzo-Morales J."/>
            <person name="Bateman A."/>
            <person name="Chiu C.H."/>
            <person name="Tang P."/>
            <person name="Hegemann P."/>
            <person name="Fromm H."/>
            <person name="Raoult D."/>
            <person name="Greub G."/>
            <person name="Miranda-Saavedra D."/>
            <person name="Chen N."/>
            <person name="Nash P."/>
            <person name="Ginger M.L."/>
            <person name="Horn M."/>
            <person name="Schaap P."/>
            <person name="Caler L."/>
            <person name="Loftus B."/>
        </authorList>
    </citation>
    <scope>NUCLEOTIDE SEQUENCE [LARGE SCALE GENOMIC DNA]</scope>
    <source>
        <strain evidence="6 7">Neff</strain>
    </source>
</reference>
<dbReference type="Proteomes" id="UP000011083">
    <property type="component" value="Unassembled WGS sequence"/>
</dbReference>
<dbReference type="NCBIfam" id="TIGR00231">
    <property type="entry name" value="small_GTP"/>
    <property type="match status" value="1"/>
</dbReference>
<keyword evidence="2" id="KW-0547">Nucleotide-binding</keyword>
<dbReference type="GeneID" id="14923971"/>
<dbReference type="Pfam" id="PF00071">
    <property type="entry name" value="Ras"/>
    <property type="match status" value="1"/>
</dbReference>
<dbReference type="GO" id="GO:0003924">
    <property type="term" value="F:GTPase activity"/>
    <property type="evidence" value="ECO:0007669"/>
    <property type="project" value="InterPro"/>
</dbReference>